<protein>
    <submittedName>
        <fullName evidence="2">SGT1 protein</fullName>
    </submittedName>
</protein>
<proteinExistence type="predicted"/>
<feature type="compositionally biased region" description="Acidic residues" evidence="1">
    <location>
        <begin position="548"/>
        <end position="562"/>
    </location>
</feature>
<dbReference type="PANTHER" id="PTHR13060:SF0">
    <property type="entry name" value="PROTEIN ECDYSONELESS HOMOLOG"/>
    <property type="match status" value="1"/>
</dbReference>
<dbReference type="AlphaFoldDB" id="A0A131YI61"/>
<evidence type="ECO:0000313" key="2">
    <source>
        <dbReference type="EMBL" id="JAP78225.1"/>
    </source>
</evidence>
<feature type="region of interest" description="Disordered" evidence="1">
    <location>
        <begin position="431"/>
        <end position="453"/>
    </location>
</feature>
<feature type="region of interest" description="Disordered" evidence="1">
    <location>
        <begin position="668"/>
        <end position="695"/>
    </location>
</feature>
<sequence length="695" mass="76919">MAAARRVADDTVRYYLFPKLENPAKARLELEKRAELYTAKLLPLITSYIWQDEQFNLCVVDAQRDGVPPHLEGSTYFGDNVEDEWFVVYLLYELTKDDKDLVVKVEDTDGEFLLIEAADHLPKWLNPETSENRVYIYRNSLHVVPLENGKASENVPAPRIDDAITQIRSPIAKTKAAPAVQKSLAARLHDAPVRHRASHHRAHCYLPAAAVALLQRDPALLGPAVGAFVSRDPLDLKALRAMRHFPPETRVMAEVCFTRCLYAQLRQQRFAPDRRVGWNMPPPHASEFVAHDLGLKLACGLEILAAGSDKTTSNGEPDLTELGDDVRWKRFLKSLSTKGYFQGELEGSKLYHSLLQRAREYFVQTVAAAEDGESERRGRCSAHARVSRLLRQLDVNIEKLREEGEKLGEPDDEKWMEVTPQDLDRLLEDYSSRSSGGEKHKGAEAVQKNEETLGKTIAESLDRFVRHVSDYEGAEVPSNAADKGKSQPSGANNQTKGDGIDFDPDRFVEALGAILDFKLPQSDDESSSSMSSYGDEVDSHDRLADVINGDDDSFGSDYEDDLNGPGVDLSRLALDMKSYMELMDHELAGTNVGLSFERQPAAKPASTEKEANPDAKSSPSKAKEAPRATAESLDELDSDDDEQAAGGDGYRPIDVNLTALKNILESYSSQEGLPGPAGNLLSAMGISVPRNEDDQ</sequence>
<evidence type="ECO:0000256" key="1">
    <source>
        <dbReference type="SAM" id="MobiDB-lite"/>
    </source>
</evidence>
<feature type="compositionally biased region" description="Acidic residues" evidence="1">
    <location>
        <begin position="632"/>
        <end position="643"/>
    </location>
</feature>
<reference evidence="2" key="1">
    <citation type="journal article" date="2016" name="Ticks Tick Borne Dis.">
        <title>De novo assembly and annotation of the salivary gland transcriptome of Rhipicephalus appendiculatus male and female ticks during blood feeding.</title>
        <authorList>
            <person name="de Castro M.H."/>
            <person name="de Klerk D."/>
            <person name="Pienaar R."/>
            <person name="Latif A.A."/>
            <person name="Rees D.J."/>
            <person name="Mans B.J."/>
        </authorList>
    </citation>
    <scope>NUCLEOTIDE SEQUENCE</scope>
    <source>
        <tissue evidence="2">Salivary glands</tissue>
    </source>
</reference>
<feature type="region of interest" description="Disordered" evidence="1">
    <location>
        <begin position="519"/>
        <end position="539"/>
    </location>
</feature>
<dbReference type="PANTHER" id="PTHR13060">
    <property type="entry name" value="SGT1 PROTEIN HSGT1 SUPPRESSOR OF GCR2"/>
    <property type="match status" value="1"/>
</dbReference>
<name>A0A131YI61_RHIAP</name>
<dbReference type="EMBL" id="GEDV01010332">
    <property type="protein sequence ID" value="JAP78225.1"/>
    <property type="molecule type" value="Transcribed_RNA"/>
</dbReference>
<feature type="region of interest" description="Disordered" evidence="1">
    <location>
        <begin position="545"/>
        <end position="564"/>
    </location>
</feature>
<feature type="region of interest" description="Disordered" evidence="1">
    <location>
        <begin position="598"/>
        <end position="652"/>
    </location>
</feature>
<dbReference type="Pfam" id="PF07093">
    <property type="entry name" value="SGT1"/>
    <property type="match status" value="1"/>
</dbReference>
<organism evidence="2">
    <name type="scientific">Rhipicephalus appendiculatus</name>
    <name type="common">Brown ear tick</name>
    <dbReference type="NCBI Taxonomy" id="34631"/>
    <lineage>
        <taxon>Eukaryota</taxon>
        <taxon>Metazoa</taxon>
        <taxon>Ecdysozoa</taxon>
        <taxon>Arthropoda</taxon>
        <taxon>Chelicerata</taxon>
        <taxon>Arachnida</taxon>
        <taxon>Acari</taxon>
        <taxon>Parasitiformes</taxon>
        <taxon>Ixodida</taxon>
        <taxon>Ixodoidea</taxon>
        <taxon>Ixodidae</taxon>
        <taxon>Rhipicephalinae</taxon>
        <taxon>Rhipicephalus</taxon>
        <taxon>Rhipicephalus</taxon>
    </lineage>
</organism>
<feature type="region of interest" description="Disordered" evidence="1">
    <location>
        <begin position="476"/>
        <end position="503"/>
    </location>
</feature>
<feature type="compositionally biased region" description="Polar residues" evidence="1">
    <location>
        <begin position="486"/>
        <end position="496"/>
    </location>
</feature>
<accession>A0A131YI61</accession>
<dbReference type="InterPro" id="IPR010770">
    <property type="entry name" value="Ecd"/>
</dbReference>
<dbReference type="GO" id="GO:0005634">
    <property type="term" value="C:nucleus"/>
    <property type="evidence" value="ECO:0007669"/>
    <property type="project" value="TreeGrafter"/>
</dbReference>